<sequence length="472" mass="52070">MSLHRAVAQGTIIQIVGKAISTLLGFVAIALLTRTLGTEQFGWYITASSFLQFVGVLSDFGFVLTTSNMLSEGQFERSRLFNTIFTWRGITAFIFQVLGPLVFLFFPFQSEIKWAVAIMSASFFFQSLNQVFVGLYREQLRIGVAVMGEIASRVALVTGVALVAAGHNGFLWMMGAVSIASLLSTVYYWLYAPTIHWSTDRAISAAILAKMWPVATAVIFNSLYFQAGRIILPFYISQTEVGLFGAAIRVYDIVVQMAALIMGILMPLLTFAWARQLKNDFKERLQLSLNLMSVLLVPLIVGLIVLARPLMILVAGTNFTASGDMLAIIGIALFGVTFGMTFGHVALTINRQRSVLWIYISDAFISFLAFLYVIPHYGWRGAAIIMIFSELYAGTLITIVTLRYAKTIPSFVAFFKIVLASAIMGAVLYLTTSLPLLVAIVLGIITYAVLIMGLRVMTWERVRDVLKGPKIA</sequence>
<keyword evidence="5 6" id="KW-0472">Membrane</keyword>
<evidence type="ECO:0000256" key="1">
    <source>
        <dbReference type="ARBA" id="ARBA00004651"/>
    </source>
</evidence>
<dbReference type="Proteomes" id="UP000178726">
    <property type="component" value="Unassembled WGS sequence"/>
</dbReference>
<comment type="subcellular location">
    <subcellularLocation>
        <location evidence="1">Cell membrane</location>
        <topology evidence="1">Multi-pass membrane protein</topology>
    </subcellularLocation>
</comment>
<gene>
    <name evidence="7" type="ORF">A3I29_02935</name>
</gene>
<evidence type="ECO:0000256" key="3">
    <source>
        <dbReference type="ARBA" id="ARBA00022692"/>
    </source>
</evidence>
<feature type="transmembrane region" description="Helical" evidence="6">
    <location>
        <begin position="253"/>
        <end position="275"/>
    </location>
</feature>
<dbReference type="PANTHER" id="PTHR30250:SF11">
    <property type="entry name" value="O-ANTIGEN TRANSPORTER-RELATED"/>
    <property type="match status" value="1"/>
</dbReference>
<organism evidence="7 8">
    <name type="scientific">Candidatus Magasanikbacteria bacterium RIFCSPLOWO2_02_FULL_44_11</name>
    <dbReference type="NCBI Taxonomy" id="1798689"/>
    <lineage>
        <taxon>Bacteria</taxon>
        <taxon>Candidatus Magasanikiibacteriota</taxon>
    </lineage>
</organism>
<name>A0A1F6NAV7_9BACT</name>
<feature type="transmembrane region" description="Helical" evidence="6">
    <location>
        <begin position="12"/>
        <end position="31"/>
    </location>
</feature>
<keyword evidence="2" id="KW-1003">Cell membrane</keyword>
<feature type="transmembrane region" description="Helical" evidence="6">
    <location>
        <begin position="381"/>
        <end position="404"/>
    </location>
</feature>
<feature type="transmembrane region" description="Helical" evidence="6">
    <location>
        <begin position="142"/>
        <end position="164"/>
    </location>
</feature>
<evidence type="ECO:0000256" key="2">
    <source>
        <dbReference type="ARBA" id="ARBA00022475"/>
    </source>
</evidence>
<feature type="transmembrane region" description="Helical" evidence="6">
    <location>
        <begin position="356"/>
        <end position="375"/>
    </location>
</feature>
<feature type="transmembrane region" description="Helical" evidence="6">
    <location>
        <begin position="287"/>
        <end position="307"/>
    </location>
</feature>
<feature type="transmembrane region" description="Helical" evidence="6">
    <location>
        <begin position="85"/>
        <end position="108"/>
    </location>
</feature>
<accession>A0A1F6NAV7</accession>
<evidence type="ECO:0000313" key="7">
    <source>
        <dbReference type="EMBL" id="OGH80928.1"/>
    </source>
</evidence>
<feature type="transmembrane region" description="Helical" evidence="6">
    <location>
        <begin position="436"/>
        <end position="457"/>
    </location>
</feature>
<evidence type="ECO:0000256" key="5">
    <source>
        <dbReference type="ARBA" id="ARBA00023136"/>
    </source>
</evidence>
<feature type="transmembrane region" description="Helical" evidence="6">
    <location>
        <begin position="43"/>
        <end position="64"/>
    </location>
</feature>
<keyword evidence="4 6" id="KW-1133">Transmembrane helix</keyword>
<feature type="transmembrane region" description="Helical" evidence="6">
    <location>
        <begin position="170"/>
        <end position="190"/>
    </location>
</feature>
<feature type="transmembrane region" description="Helical" evidence="6">
    <location>
        <begin position="327"/>
        <end position="349"/>
    </location>
</feature>
<dbReference type="InterPro" id="IPR002797">
    <property type="entry name" value="Polysacc_synth"/>
</dbReference>
<dbReference type="PANTHER" id="PTHR30250">
    <property type="entry name" value="PST FAMILY PREDICTED COLANIC ACID TRANSPORTER"/>
    <property type="match status" value="1"/>
</dbReference>
<proteinExistence type="predicted"/>
<evidence type="ECO:0000313" key="8">
    <source>
        <dbReference type="Proteomes" id="UP000178726"/>
    </source>
</evidence>
<keyword evidence="3 6" id="KW-0812">Transmembrane</keyword>
<dbReference type="AlphaFoldDB" id="A0A1F6NAV7"/>
<reference evidence="7 8" key="1">
    <citation type="journal article" date="2016" name="Nat. Commun.">
        <title>Thousands of microbial genomes shed light on interconnected biogeochemical processes in an aquifer system.</title>
        <authorList>
            <person name="Anantharaman K."/>
            <person name="Brown C.T."/>
            <person name="Hug L.A."/>
            <person name="Sharon I."/>
            <person name="Castelle C.J."/>
            <person name="Probst A.J."/>
            <person name="Thomas B.C."/>
            <person name="Singh A."/>
            <person name="Wilkins M.J."/>
            <person name="Karaoz U."/>
            <person name="Brodie E.L."/>
            <person name="Williams K.H."/>
            <person name="Hubbard S.S."/>
            <person name="Banfield J.F."/>
        </authorList>
    </citation>
    <scope>NUCLEOTIDE SEQUENCE [LARGE SCALE GENOMIC DNA]</scope>
</reference>
<protein>
    <submittedName>
        <fullName evidence="7">Uncharacterized protein</fullName>
    </submittedName>
</protein>
<dbReference type="InterPro" id="IPR050833">
    <property type="entry name" value="Poly_Biosynth_Transport"/>
</dbReference>
<dbReference type="EMBL" id="MFQK01000015">
    <property type="protein sequence ID" value="OGH80928.1"/>
    <property type="molecule type" value="Genomic_DNA"/>
</dbReference>
<feature type="transmembrane region" description="Helical" evidence="6">
    <location>
        <begin position="114"/>
        <end position="135"/>
    </location>
</feature>
<feature type="transmembrane region" description="Helical" evidence="6">
    <location>
        <begin position="202"/>
        <end position="225"/>
    </location>
</feature>
<feature type="transmembrane region" description="Helical" evidence="6">
    <location>
        <begin position="411"/>
        <end position="430"/>
    </location>
</feature>
<dbReference type="Pfam" id="PF01943">
    <property type="entry name" value="Polysacc_synt"/>
    <property type="match status" value="1"/>
</dbReference>
<comment type="caution">
    <text evidence="7">The sequence shown here is derived from an EMBL/GenBank/DDBJ whole genome shotgun (WGS) entry which is preliminary data.</text>
</comment>
<dbReference type="GO" id="GO:0005886">
    <property type="term" value="C:plasma membrane"/>
    <property type="evidence" value="ECO:0007669"/>
    <property type="project" value="UniProtKB-SubCell"/>
</dbReference>
<evidence type="ECO:0000256" key="6">
    <source>
        <dbReference type="SAM" id="Phobius"/>
    </source>
</evidence>
<dbReference type="STRING" id="1798689.A3I29_02935"/>
<evidence type="ECO:0000256" key="4">
    <source>
        <dbReference type="ARBA" id="ARBA00022989"/>
    </source>
</evidence>